<keyword evidence="1" id="KW-0472">Membrane</keyword>
<organism evidence="2 3">
    <name type="scientific">Tautonia plasticadhaerens</name>
    <dbReference type="NCBI Taxonomy" id="2527974"/>
    <lineage>
        <taxon>Bacteria</taxon>
        <taxon>Pseudomonadati</taxon>
        <taxon>Planctomycetota</taxon>
        <taxon>Planctomycetia</taxon>
        <taxon>Isosphaerales</taxon>
        <taxon>Isosphaeraceae</taxon>
        <taxon>Tautonia</taxon>
    </lineage>
</organism>
<reference evidence="2 3" key="1">
    <citation type="submission" date="2019-02" db="EMBL/GenBank/DDBJ databases">
        <title>Deep-cultivation of Planctomycetes and their phenomic and genomic characterization uncovers novel biology.</title>
        <authorList>
            <person name="Wiegand S."/>
            <person name="Jogler M."/>
            <person name="Boedeker C."/>
            <person name="Pinto D."/>
            <person name="Vollmers J."/>
            <person name="Rivas-Marin E."/>
            <person name="Kohn T."/>
            <person name="Peeters S.H."/>
            <person name="Heuer A."/>
            <person name="Rast P."/>
            <person name="Oberbeckmann S."/>
            <person name="Bunk B."/>
            <person name="Jeske O."/>
            <person name="Meyerdierks A."/>
            <person name="Storesund J.E."/>
            <person name="Kallscheuer N."/>
            <person name="Luecker S."/>
            <person name="Lage O.M."/>
            <person name="Pohl T."/>
            <person name="Merkel B.J."/>
            <person name="Hornburger P."/>
            <person name="Mueller R.-W."/>
            <person name="Bruemmer F."/>
            <person name="Labrenz M."/>
            <person name="Spormann A.M."/>
            <person name="Op den Camp H."/>
            <person name="Overmann J."/>
            <person name="Amann R."/>
            <person name="Jetten M.S.M."/>
            <person name="Mascher T."/>
            <person name="Medema M.H."/>
            <person name="Devos D.P."/>
            <person name="Kaster A.-K."/>
            <person name="Ovreas L."/>
            <person name="Rohde M."/>
            <person name="Galperin M.Y."/>
            <person name="Jogler C."/>
        </authorList>
    </citation>
    <scope>NUCLEOTIDE SEQUENCE [LARGE SCALE GENOMIC DNA]</scope>
    <source>
        <strain evidence="2 3">ElP</strain>
    </source>
</reference>
<name>A0A518HDL9_9BACT</name>
<feature type="transmembrane region" description="Helical" evidence="1">
    <location>
        <begin position="47"/>
        <end position="67"/>
    </location>
</feature>
<keyword evidence="1" id="KW-1133">Transmembrane helix</keyword>
<protein>
    <submittedName>
        <fullName evidence="2">Uncharacterized protein</fullName>
    </submittedName>
</protein>
<feature type="transmembrane region" description="Helical" evidence="1">
    <location>
        <begin position="79"/>
        <end position="99"/>
    </location>
</feature>
<dbReference type="EMBL" id="CP036426">
    <property type="protein sequence ID" value="QDV38954.1"/>
    <property type="molecule type" value="Genomic_DNA"/>
</dbReference>
<dbReference type="KEGG" id="tpla:ElP_69140"/>
<evidence type="ECO:0000313" key="2">
    <source>
        <dbReference type="EMBL" id="QDV38954.1"/>
    </source>
</evidence>
<keyword evidence="1" id="KW-0812">Transmembrane</keyword>
<accession>A0A518HDL9</accession>
<proteinExistence type="predicted"/>
<evidence type="ECO:0000313" key="3">
    <source>
        <dbReference type="Proteomes" id="UP000317835"/>
    </source>
</evidence>
<sequence length="100" mass="10323">MPTNTPSPPSRAGWLLSILAGVPLVILAVNLLGGLILVAPGQGGMRVFFLMLLSVPAALLAPVFWLVASVLKLPLGVSWAWFSALIVVVSIGIGLVVLAL</sequence>
<dbReference type="AlphaFoldDB" id="A0A518HDL9"/>
<feature type="transmembrane region" description="Helical" evidence="1">
    <location>
        <begin position="12"/>
        <end position="38"/>
    </location>
</feature>
<keyword evidence="3" id="KW-1185">Reference proteome</keyword>
<dbReference type="RefSeq" id="WP_145277856.1">
    <property type="nucleotide sequence ID" value="NZ_CP036426.1"/>
</dbReference>
<dbReference type="Proteomes" id="UP000317835">
    <property type="component" value="Chromosome"/>
</dbReference>
<evidence type="ECO:0000256" key="1">
    <source>
        <dbReference type="SAM" id="Phobius"/>
    </source>
</evidence>
<gene>
    <name evidence="2" type="ORF">ElP_69140</name>
</gene>